<dbReference type="Proteomes" id="UP000694540">
    <property type="component" value="Unplaced"/>
</dbReference>
<keyword evidence="1" id="KW-0812">Transmembrane</keyword>
<accession>A0A8C3WP83</accession>
<evidence type="ECO:0000313" key="3">
    <source>
        <dbReference type="Proteomes" id="UP000694540"/>
    </source>
</evidence>
<feature type="transmembrane region" description="Helical" evidence="1">
    <location>
        <begin position="37"/>
        <end position="58"/>
    </location>
</feature>
<proteinExistence type="predicted"/>
<dbReference type="AlphaFoldDB" id="A0A8C3WP83"/>
<evidence type="ECO:0000313" key="2">
    <source>
        <dbReference type="Ensembl" id="ENSCWAP00000017602.1"/>
    </source>
</evidence>
<keyword evidence="1" id="KW-1133">Transmembrane helix</keyword>
<dbReference type="GeneTree" id="ENSGT01030000237815"/>
<organism evidence="2 3">
    <name type="scientific">Catagonus wagneri</name>
    <name type="common">Chacoan peccary</name>
    <dbReference type="NCBI Taxonomy" id="51154"/>
    <lineage>
        <taxon>Eukaryota</taxon>
        <taxon>Metazoa</taxon>
        <taxon>Chordata</taxon>
        <taxon>Craniata</taxon>
        <taxon>Vertebrata</taxon>
        <taxon>Euteleostomi</taxon>
        <taxon>Mammalia</taxon>
        <taxon>Eutheria</taxon>
        <taxon>Laurasiatheria</taxon>
        <taxon>Artiodactyla</taxon>
        <taxon>Suina</taxon>
        <taxon>Tayassuidae</taxon>
        <taxon>Catagonus</taxon>
    </lineage>
</organism>
<dbReference type="Ensembl" id="ENSCWAT00000019082.1">
    <property type="protein sequence ID" value="ENSCWAP00000017602.1"/>
    <property type="gene ID" value="ENSCWAG00000013557.1"/>
</dbReference>
<sequence>MEKVKKALSQQDTEDRGNLSKVVEATSFSSGTRIKDFIACFAAGILCSLLGTLLHGQLSRLGKAWQVEAGGPCCK</sequence>
<evidence type="ECO:0000256" key="1">
    <source>
        <dbReference type="SAM" id="Phobius"/>
    </source>
</evidence>
<reference evidence="2" key="1">
    <citation type="submission" date="2025-08" db="UniProtKB">
        <authorList>
            <consortium name="Ensembl"/>
        </authorList>
    </citation>
    <scope>IDENTIFICATION</scope>
</reference>
<name>A0A8C3WP83_9CETA</name>
<keyword evidence="1" id="KW-0472">Membrane</keyword>
<reference evidence="2" key="2">
    <citation type="submission" date="2025-09" db="UniProtKB">
        <authorList>
            <consortium name="Ensembl"/>
        </authorList>
    </citation>
    <scope>IDENTIFICATION</scope>
</reference>
<keyword evidence="3" id="KW-1185">Reference proteome</keyword>
<protein>
    <submittedName>
        <fullName evidence="2">Uncharacterized protein</fullName>
    </submittedName>
</protein>